<dbReference type="CDD" id="cd04301">
    <property type="entry name" value="NAT_SF"/>
    <property type="match status" value="1"/>
</dbReference>
<dbReference type="HOGENOM" id="CLU_056607_3_1_6"/>
<accession>A4CD64</accession>
<organism evidence="2 3">
    <name type="scientific">Pseudoalteromonas tunicata D2</name>
    <dbReference type="NCBI Taxonomy" id="87626"/>
    <lineage>
        <taxon>Bacteria</taxon>
        <taxon>Pseudomonadati</taxon>
        <taxon>Pseudomonadota</taxon>
        <taxon>Gammaproteobacteria</taxon>
        <taxon>Alteromonadales</taxon>
        <taxon>Pseudoalteromonadaceae</taxon>
        <taxon>Pseudoalteromonas</taxon>
    </lineage>
</organism>
<dbReference type="InterPro" id="IPR000182">
    <property type="entry name" value="GNAT_dom"/>
</dbReference>
<dbReference type="Gene3D" id="3.40.630.30">
    <property type="match status" value="1"/>
</dbReference>
<name>A4CD64_9GAMM</name>
<dbReference type="AlphaFoldDB" id="A4CD64"/>
<dbReference type="GO" id="GO:0016747">
    <property type="term" value="F:acyltransferase activity, transferring groups other than amino-acyl groups"/>
    <property type="evidence" value="ECO:0007669"/>
    <property type="project" value="InterPro"/>
</dbReference>
<dbReference type="STRING" id="87626.PTD2_15747"/>
<dbReference type="PROSITE" id="PS51186">
    <property type="entry name" value="GNAT"/>
    <property type="match status" value="1"/>
</dbReference>
<gene>
    <name evidence="2" type="ORF">PTD2_15747</name>
</gene>
<dbReference type="Proteomes" id="UP000006201">
    <property type="component" value="Unassembled WGS sequence"/>
</dbReference>
<reference evidence="2 3" key="1">
    <citation type="submission" date="2006-02" db="EMBL/GenBank/DDBJ databases">
        <authorList>
            <person name="Moran M.A."/>
            <person name="Kjelleberg S."/>
            <person name="Egan S."/>
            <person name="Saunders N."/>
            <person name="Thomas T."/>
            <person name="Ferriera S."/>
            <person name="Johnson J."/>
            <person name="Kravitz S."/>
            <person name="Halpern A."/>
            <person name="Remington K."/>
            <person name="Beeson K."/>
            <person name="Tran B."/>
            <person name="Rogers Y.-H."/>
            <person name="Friedman R."/>
            <person name="Venter J.C."/>
        </authorList>
    </citation>
    <scope>NUCLEOTIDE SEQUENCE [LARGE SCALE GENOMIC DNA]</scope>
    <source>
        <strain evidence="2 3">D2</strain>
    </source>
</reference>
<proteinExistence type="predicted"/>
<evidence type="ECO:0000313" key="2">
    <source>
        <dbReference type="EMBL" id="EAR27507.1"/>
    </source>
</evidence>
<dbReference type="EMBL" id="AAOH01000006">
    <property type="protein sequence ID" value="EAR27507.1"/>
    <property type="molecule type" value="Genomic_DNA"/>
</dbReference>
<protein>
    <submittedName>
        <fullName evidence="2">Acetyltransferase, GNAT family protein</fullName>
    </submittedName>
</protein>
<evidence type="ECO:0000313" key="3">
    <source>
        <dbReference type="Proteomes" id="UP000006201"/>
    </source>
</evidence>
<keyword evidence="2" id="KW-0808">Transferase</keyword>
<dbReference type="InterPro" id="IPR016181">
    <property type="entry name" value="Acyl_CoA_acyltransferase"/>
</dbReference>
<dbReference type="Pfam" id="PF13673">
    <property type="entry name" value="Acetyltransf_10"/>
    <property type="match status" value="1"/>
</dbReference>
<comment type="caution">
    <text evidence="2">The sequence shown here is derived from an EMBL/GenBank/DDBJ whole genome shotgun (WGS) entry which is preliminary data.</text>
</comment>
<dbReference type="RefSeq" id="WP_009838769.1">
    <property type="nucleotide sequence ID" value="NZ_AAOH01000006.1"/>
</dbReference>
<dbReference type="eggNOG" id="COG2153">
    <property type="taxonomic scope" value="Bacteria"/>
</dbReference>
<evidence type="ECO:0000259" key="1">
    <source>
        <dbReference type="PROSITE" id="PS51186"/>
    </source>
</evidence>
<keyword evidence="3" id="KW-1185">Reference proteome</keyword>
<feature type="domain" description="N-acetyltransferase" evidence="1">
    <location>
        <begin position="5"/>
        <end position="152"/>
    </location>
</feature>
<dbReference type="SUPFAM" id="SSF55729">
    <property type="entry name" value="Acyl-CoA N-acyltransferases (Nat)"/>
    <property type="match status" value="1"/>
</dbReference>
<sequence>MMLEIKIKPFSELSTMEFYQISKLRIDVFVVEQQCPYHELDDHDIDDTTQHVMIYKAQQLIAYARCLKPTATFSGAAIGRVVVSDTARGQGIANILMNKAIEQVHLRWPQSELYISAQSYLLTFYTHLGFELCSEPYLEDGIAHQDMKLKKR</sequence>